<dbReference type="InterPro" id="IPR026960">
    <property type="entry name" value="RVT-Znf"/>
</dbReference>
<dbReference type="PANTHER" id="PTHR33116">
    <property type="entry name" value="REVERSE TRANSCRIPTASE ZINC-BINDING DOMAIN-CONTAINING PROTEIN-RELATED-RELATED"/>
    <property type="match status" value="1"/>
</dbReference>
<dbReference type="PANTHER" id="PTHR33116:SF83">
    <property type="entry name" value="REVERSE TRANSCRIPTASE ZINC-BINDING DOMAIN-CONTAINING PROTEIN"/>
    <property type="match status" value="1"/>
</dbReference>
<proteinExistence type="predicted"/>
<dbReference type="EMBL" id="CM009749">
    <property type="protein sequence ID" value="PUZ73830.1"/>
    <property type="molecule type" value="Genomic_DNA"/>
</dbReference>
<sequence length="342" mass="39287">MAENLPAWARQEVESICRRFLWAGSDSSVRGKCLVTWPVVARPTSLGGLGVADLKLTGFGDGKRTLFWTDNWIDGISVSSMAPTLINAVSKRVIKTQTVHQWLLNATWITKITGGLSVPAITEYLQVWDKVSEVILREEITYRFIWKWTPTGKYTARSACRMLHAGSTPFPGSSLIWKTWAPMRMKIFLWLAFRRRHWTADRRIRHNLEASETCLLCDQEPETIDHILCSCSYIKQVWWEIFRSLRIKCWIQLRRQCPDSKKKGFDSLFALVSWQVWKERNARVFRGAEASVQQVLAHIKRDAELWIEAGAVKSWPGQICNRGPAHEVVARCITSKTSILIQ</sequence>
<keyword evidence="3" id="KW-1185">Reference proteome</keyword>
<dbReference type="Proteomes" id="UP000244336">
    <property type="component" value="Chromosome 1"/>
</dbReference>
<accession>A0A2T7F168</accession>
<dbReference type="Gramene" id="PUZ73830">
    <property type="protein sequence ID" value="PUZ73830"/>
    <property type="gene ID" value="GQ55_1G019100"/>
</dbReference>
<feature type="domain" description="Reverse transcriptase zinc-binding" evidence="1">
    <location>
        <begin position="154"/>
        <end position="238"/>
    </location>
</feature>
<evidence type="ECO:0000313" key="3">
    <source>
        <dbReference type="Proteomes" id="UP000244336"/>
    </source>
</evidence>
<gene>
    <name evidence="2" type="ORF">GQ55_1G019100</name>
</gene>
<dbReference type="STRING" id="1504633.A0A2T7F168"/>
<organism evidence="2 3">
    <name type="scientific">Panicum hallii var. hallii</name>
    <dbReference type="NCBI Taxonomy" id="1504633"/>
    <lineage>
        <taxon>Eukaryota</taxon>
        <taxon>Viridiplantae</taxon>
        <taxon>Streptophyta</taxon>
        <taxon>Embryophyta</taxon>
        <taxon>Tracheophyta</taxon>
        <taxon>Spermatophyta</taxon>
        <taxon>Magnoliopsida</taxon>
        <taxon>Liliopsida</taxon>
        <taxon>Poales</taxon>
        <taxon>Poaceae</taxon>
        <taxon>PACMAD clade</taxon>
        <taxon>Panicoideae</taxon>
        <taxon>Panicodae</taxon>
        <taxon>Paniceae</taxon>
        <taxon>Panicinae</taxon>
        <taxon>Panicum</taxon>
        <taxon>Panicum sect. Panicum</taxon>
    </lineage>
</organism>
<reference evidence="2 3" key="1">
    <citation type="submission" date="2018-04" db="EMBL/GenBank/DDBJ databases">
        <title>WGS assembly of Panicum hallii var. hallii HAL2.</title>
        <authorList>
            <person name="Lovell J."/>
            <person name="Jenkins J."/>
            <person name="Lowry D."/>
            <person name="Mamidi S."/>
            <person name="Sreedasyam A."/>
            <person name="Weng X."/>
            <person name="Barry K."/>
            <person name="Bonette J."/>
            <person name="Campitelli B."/>
            <person name="Daum C."/>
            <person name="Gordon S."/>
            <person name="Gould B."/>
            <person name="Lipzen A."/>
            <person name="MacQueen A."/>
            <person name="Palacio-Mejia J."/>
            <person name="Plott C."/>
            <person name="Shakirov E."/>
            <person name="Shu S."/>
            <person name="Yoshinaga Y."/>
            <person name="Zane M."/>
            <person name="Rokhsar D."/>
            <person name="Grimwood J."/>
            <person name="Schmutz J."/>
            <person name="Juenger T."/>
        </authorList>
    </citation>
    <scope>NUCLEOTIDE SEQUENCE [LARGE SCALE GENOMIC DNA]</scope>
    <source>
        <strain evidence="3">cv. HAL2</strain>
    </source>
</reference>
<name>A0A2T7F168_9POAL</name>
<dbReference type="Pfam" id="PF13966">
    <property type="entry name" value="zf-RVT"/>
    <property type="match status" value="1"/>
</dbReference>
<evidence type="ECO:0000259" key="1">
    <source>
        <dbReference type="Pfam" id="PF13966"/>
    </source>
</evidence>
<dbReference type="AlphaFoldDB" id="A0A2T7F168"/>
<evidence type="ECO:0000313" key="2">
    <source>
        <dbReference type="EMBL" id="PUZ73830.1"/>
    </source>
</evidence>
<dbReference type="OrthoDB" id="685750at2759"/>
<protein>
    <recommendedName>
        <fullName evidence="1">Reverse transcriptase zinc-binding domain-containing protein</fullName>
    </recommendedName>
</protein>